<evidence type="ECO:0000256" key="1">
    <source>
        <dbReference type="ARBA" id="ARBA00004651"/>
    </source>
</evidence>
<dbReference type="PANTHER" id="PTHR33529:SF6">
    <property type="entry name" value="YJGP_YJGQ FAMILY PERMEASE"/>
    <property type="match status" value="1"/>
</dbReference>
<comment type="subcellular location">
    <subcellularLocation>
        <location evidence="1">Cell membrane</location>
        <topology evidence="1">Multi-pass membrane protein</topology>
    </subcellularLocation>
</comment>
<sequence>MIKMKIIDRYIYNSLILPSLFGISIFTFIMMLNVVMEVMERLFASDLPFISIIDYLFYAMPGVLVQTIPMGAFLGVMLVYGGLSETNEIVAMEGSGIGLFRILRPAFIFGIVLTLIGLGLEIYVNPRALENINAQTKQVLASKPSSLTEEKVFLVNEEKGFGFYIDEVNNEAATAKNFLIINKRGDNHYPIVFLAENAKFDPGIINLSKVKGYAFEKDGSNQVSAEYMEQEIPITTFFRENKKEVKKSRKEMNIKELNKFYKENINKPGEKETALKAQVEIYQRFIGPLASTFLCWLGVLLSVGHRRSGRGISFGISLIVIFGYIGMASYAKIMVLKNNVPANIAMWIPNFVLFMLCIYFSIKKYRRN</sequence>
<keyword evidence="5 6" id="KW-0472">Membrane</keyword>
<dbReference type="GO" id="GO:0015920">
    <property type="term" value="P:lipopolysaccharide transport"/>
    <property type="evidence" value="ECO:0007669"/>
    <property type="project" value="TreeGrafter"/>
</dbReference>
<gene>
    <name evidence="7" type="ORF">JMUB3933_1636</name>
</gene>
<feature type="transmembrane region" description="Helical" evidence="6">
    <location>
        <begin position="311"/>
        <end position="332"/>
    </location>
</feature>
<dbReference type="EMBL" id="AP019834">
    <property type="protein sequence ID" value="BBM48126.1"/>
    <property type="molecule type" value="Genomic_DNA"/>
</dbReference>
<evidence type="ECO:0000313" key="7">
    <source>
        <dbReference type="EMBL" id="BBM48126.1"/>
    </source>
</evidence>
<dbReference type="GO" id="GO:0043190">
    <property type="term" value="C:ATP-binding cassette (ABC) transporter complex"/>
    <property type="evidence" value="ECO:0007669"/>
    <property type="project" value="TreeGrafter"/>
</dbReference>
<keyword evidence="4 6" id="KW-1133">Transmembrane helix</keyword>
<organism evidence="7 8">
    <name type="scientific">Leptotrichia wadei</name>
    <dbReference type="NCBI Taxonomy" id="157687"/>
    <lineage>
        <taxon>Bacteria</taxon>
        <taxon>Fusobacteriati</taxon>
        <taxon>Fusobacteriota</taxon>
        <taxon>Fusobacteriia</taxon>
        <taxon>Fusobacteriales</taxon>
        <taxon>Leptotrichiaceae</taxon>
        <taxon>Leptotrichia</taxon>
    </lineage>
</organism>
<proteinExistence type="predicted"/>
<evidence type="ECO:0000256" key="6">
    <source>
        <dbReference type="SAM" id="Phobius"/>
    </source>
</evidence>
<dbReference type="Pfam" id="PF03739">
    <property type="entry name" value="LptF_LptG"/>
    <property type="match status" value="1"/>
</dbReference>
<dbReference type="AlphaFoldDB" id="A0A510K8X5"/>
<dbReference type="Proteomes" id="UP000321397">
    <property type="component" value="Chromosome"/>
</dbReference>
<keyword evidence="2" id="KW-1003">Cell membrane</keyword>
<evidence type="ECO:0000256" key="5">
    <source>
        <dbReference type="ARBA" id="ARBA00023136"/>
    </source>
</evidence>
<feature type="transmembrane region" description="Helical" evidence="6">
    <location>
        <begin position="344"/>
        <end position="362"/>
    </location>
</feature>
<dbReference type="PANTHER" id="PTHR33529">
    <property type="entry name" value="SLR0882 PROTEIN-RELATED"/>
    <property type="match status" value="1"/>
</dbReference>
<evidence type="ECO:0000256" key="4">
    <source>
        <dbReference type="ARBA" id="ARBA00022989"/>
    </source>
</evidence>
<accession>A0A510K8X5</accession>
<feature type="transmembrane region" description="Helical" evidence="6">
    <location>
        <begin position="285"/>
        <end position="304"/>
    </location>
</feature>
<feature type="transmembrane region" description="Helical" evidence="6">
    <location>
        <begin position="55"/>
        <end position="81"/>
    </location>
</feature>
<dbReference type="InterPro" id="IPR005495">
    <property type="entry name" value="LptG/LptF_permease"/>
</dbReference>
<evidence type="ECO:0000256" key="3">
    <source>
        <dbReference type="ARBA" id="ARBA00022692"/>
    </source>
</evidence>
<feature type="transmembrane region" description="Helical" evidence="6">
    <location>
        <begin position="102"/>
        <end position="124"/>
    </location>
</feature>
<reference evidence="7 8" key="1">
    <citation type="submission" date="2019-07" db="EMBL/GenBank/DDBJ databases">
        <title>Complete Genome Sequence of Leptotrichia wadei Strain JMUB3933.</title>
        <authorList>
            <person name="Watanabe S."/>
            <person name="Cui L."/>
        </authorList>
    </citation>
    <scope>NUCLEOTIDE SEQUENCE [LARGE SCALE GENOMIC DNA]</scope>
    <source>
        <strain evidence="7 8">JMUB3933</strain>
    </source>
</reference>
<feature type="transmembrane region" description="Helical" evidence="6">
    <location>
        <begin position="12"/>
        <end position="35"/>
    </location>
</feature>
<name>A0A510K8X5_9FUSO</name>
<evidence type="ECO:0000313" key="8">
    <source>
        <dbReference type="Proteomes" id="UP000321397"/>
    </source>
</evidence>
<protein>
    <submittedName>
        <fullName evidence="7">YjgP/YjgQ family permease</fullName>
    </submittedName>
</protein>
<keyword evidence="3 6" id="KW-0812">Transmembrane</keyword>
<evidence type="ECO:0000256" key="2">
    <source>
        <dbReference type="ARBA" id="ARBA00022475"/>
    </source>
</evidence>